<dbReference type="Proteomes" id="UP000825935">
    <property type="component" value="Chromosome 8"/>
</dbReference>
<name>A0A8T2UEU8_CERRI</name>
<gene>
    <name evidence="5" type="ORF">KP509_08G067300</name>
</gene>
<dbReference type="InterPro" id="IPR036277">
    <property type="entry name" value="SMC_hinge_sf"/>
</dbReference>
<dbReference type="Pfam" id="PF06470">
    <property type="entry name" value="SMC_hinge"/>
    <property type="match status" value="1"/>
</dbReference>
<keyword evidence="6" id="KW-1185">Reference proteome</keyword>
<dbReference type="InterPro" id="IPR003395">
    <property type="entry name" value="RecF/RecN/SMC_N"/>
</dbReference>
<dbReference type="SUPFAM" id="SSF75553">
    <property type="entry name" value="Smc hinge domain"/>
    <property type="match status" value="1"/>
</dbReference>
<dbReference type="AlphaFoldDB" id="A0A8T2UEU8"/>
<dbReference type="InterPro" id="IPR027417">
    <property type="entry name" value="P-loop_NTPase"/>
</dbReference>
<organism evidence="5 6">
    <name type="scientific">Ceratopteris richardii</name>
    <name type="common">Triangle waterfern</name>
    <dbReference type="NCBI Taxonomy" id="49495"/>
    <lineage>
        <taxon>Eukaryota</taxon>
        <taxon>Viridiplantae</taxon>
        <taxon>Streptophyta</taxon>
        <taxon>Embryophyta</taxon>
        <taxon>Tracheophyta</taxon>
        <taxon>Polypodiopsida</taxon>
        <taxon>Polypodiidae</taxon>
        <taxon>Polypodiales</taxon>
        <taxon>Pteridineae</taxon>
        <taxon>Pteridaceae</taxon>
        <taxon>Parkerioideae</taxon>
        <taxon>Ceratopteris</taxon>
    </lineage>
</organism>
<dbReference type="Gene3D" id="1.20.1060.20">
    <property type="match status" value="1"/>
</dbReference>
<evidence type="ECO:0000259" key="4">
    <source>
        <dbReference type="SMART" id="SM00968"/>
    </source>
</evidence>
<sequence length="758" mass="86384">MEKCHEDSLALKAKRDELQEARKKLWEQETDATNEVDKLKIDIMKAEKSLDRSAPGDLRRGLNSVRRICKDHNITGVHGPLCELLDCDEKFFTAIEVTAGNSLFHVVVDNDEISTKIIRYLSAEKGGRVTFIPLNRVKAPQVNYPASPDVVPLLKKLNFSSSFSQAFAQVFGRTVICRDLDVATNVARTAELDCITLDGDQVSKKGGMTGGFYDYRRSKLKLINTIRECTNAVNDKYDELKRVKISLLDADQKITVIVSEQQKLDAKLGHHKSELDQLKQDLTDTKKQKFSVVKAHEKKRKLLANARSQIQKLELSLKAKEAEMGTELIDQLSSDERALLSALNPEIMELKETLVKCRTSRIETEARKSELESALSTNLVKRQQELEAQLSVIDPDALKVDLKEKLVELESAKVSVVDATRHLKAITDQAEKLRKQINELKGLKDEFKMLENEYEKTLQDEKNDLEQLFNRKNLLQAKREDIMKKIRDLGSLPSDAFEKYQRKGLKELHKLLHNCNKQLKKFSHVNKKALDQYINFTEQREELHRRQAEIDDGDEKIKELISVLDKRKDESIERTFKSVAKNFKESFAELVAGGHGSLVMMKKRKGDEVDNEDVDEDVDHNAENEGRVEKYIGVKVKVSFTGEGETQSMKQLSGGQKTVVALALIFAIQRCDPGPFYLFDEIDAALDPQYRTAVSNMIQRQAETTDTQFITTTFRPELVKVADKVYGVFHKNRVSRVAVISREDALYFIEQDQSHQND</sequence>
<dbReference type="GO" id="GO:0005524">
    <property type="term" value="F:ATP binding"/>
    <property type="evidence" value="ECO:0007669"/>
    <property type="project" value="InterPro"/>
</dbReference>
<dbReference type="GO" id="GO:0051276">
    <property type="term" value="P:chromosome organization"/>
    <property type="evidence" value="ECO:0007669"/>
    <property type="project" value="InterPro"/>
</dbReference>
<dbReference type="GO" id="GO:0051321">
    <property type="term" value="P:meiotic cell cycle"/>
    <property type="evidence" value="ECO:0007669"/>
    <property type="project" value="UniProtKB-KW"/>
</dbReference>
<evidence type="ECO:0000313" key="5">
    <source>
        <dbReference type="EMBL" id="KAH7431804.1"/>
    </source>
</evidence>
<dbReference type="GO" id="GO:0005694">
    <property type="term" value="C:chromosome"/>
    <property type="evidence" value="ECO:0007669"/>
    <property type="project" value="InterPro"/>
</dbReference>
<dbReference type="PANTHER" id="PTHR43977">
    <property type="entry name" value="STRUCTURAL MAINTENANCE OF CHROMOSOMES PROTEIN 3"/>
    <property type="match status" value="1"/>
</dbReference>
<keyword evidence="1" id="KW-0934">Plastid</keyword>
<reference evidence="5" key="1">
    <citation type="submission" date="2021-08" db="EMBL/GenBank/DDBJ databases">
        <title>WGS assembly of Ceratopteris richardii.</title>
        <authorList>
            <person name="Marchant D.B."/>
            <person name="Chen G."/>
            <person name="Jenkins J."/>
            <person name="Shu S."/>
            <person name="Leebens-Mack J."/>
            <person name="Grimwood J."/>
            <person name="Schmutz J."/>
            <person name="Soltis P."/>
            <person name="Soltis D."/>
            <person name="Chen Z.-H."/>
        </authorList>
    </citation>
    <scope>NUCLEOTIDE SEQUENCE</scope>
    <source>
        <strain evidence="5">Whitten #5841</strain>
        <tissue evidence="5">Leaf</tissue>
    </source>
</reference>
<dbReference type="Gene3D" id="3.40.50.300">
    <property type="entry name" value="P-loop containing nucleotide triphosphate hydrolases"/>
    <property type="match status" value="1"/>
</dbReference>
<keyword evidence="2 3" id="KW-0175">Coiled coil</keyword>
<evidence type="ECO:0000313" key="6">
    <source>
        <dbReference type="Proteomes" id="UP000825935"/>
    </source>
</evidence>
<evidence type="ECO:0000256" key="3">
    <source>
        <dbReference type="SAM" id="Coils"/>
    </source>
</evidence>
<evidence type="ECO:0000256" key="2">
    <source>
        <dbReference type="ARBA" id="ARBA00023054"/>
    </source>
</evidence>
<keyword evidence="1" id="KW-0150">Chloroplast</keyword>
<comment type="caution">
    <text evidence="5">The sequence shown here is derived from an EMBL/GenBank/DDBJ whole genome shotgun (WGS) entry which is preliminary data.</text>
</comment>
<dbReference type="OrthoDB" id="431497at2759"/>
<accession>A0A8T2UEU8</accession>
<dbReference type="Gene3D" id="3.30.70.1620">
    <property type="match status" value="1"/>
</dbReference>
<dbReference type="FunFam" id="3.40.50.300:FF:000370">
    <property type="entry name" value="Structural maintenance of chromosomes 3"/>
    <property type="match status" value="1"/>
</dbReference>
<protein>
    <recommendedName>
        <fullName evidence="4">SMC hinge domain-containing protein</fullName>
    </recommendedName>
</protein>
<proteinExistence type="predicted"/>
<dbReference type="OMA" id="KQVFLHE"/>
<feature type="domain" description="SMC hinge" evidence="4">
    <location>
        <begin position="75"/>
        <end position="187"/>
    </location>
</feature>
<evidence type="ECO:0000256" key="1">
    <source>
        <dbReference type="ARBA" id="ARBA00022528"/>
    </source>
</evidence>
<dbReference type="InterPro" id="IPR010935">
    <property type="entry name" value="SMC_hinge"/>
</dbReference>
<dbReference type="SUPFAM" id="SSF52540">
    <property type="entry name" value="P-loop containing nucleoside triphosphate hydrolases"/>
    <property type="match status" value="1"/>
</dbReference>
<feature type="coiled-coil region" evidence="3">
    <location>
        <begin position="416"/>
        <end position="485"/>
    </location>
</feature>
<dbReference type="EMBL" id="CM035413">
    <property type="protein sequence ID" value="KAH7431804.1"/>
    <property type="molecule type" value="Genomic_DNA"/>
</dbReference>
<dbReference type="SMART" id="SM00968">
    <property type="entry name" value="SMC_hinge"/>
    <property type="match status" value="1"/>
</dbReference>
<feature type="coiled-coil region" evidence="3">
    <location>
        <begin position="261"/>
        <end position="323"/>
    </location>
</feature>
<feature type="coiled-coil region" evidence="3">
    <location>
        <begin position="11"/>
        <end position="49"/>
    </location>
</feature>
<dbReference type="Pfam" id="PF02463">
    <property type="entry name" value="SMC_N"/>
    <property type="match status" value="1"/>
</dbReference>